<dbReference type="HOGENOM" id="CLU_2285566_0_0_9"/>
<organism evidence="2 3">
    <name type="scientific">Aneurinibacillus aneurinilyticus ATCC 12856</name>
    <dbReference type="NCBI Taxonomy" id="649747"/>
    <lineage>
        <taxon>Bacteria</taxon>
        <taxon>Bacillati</taxon>
        <taxon>Bacillota</taxon>
        <taxon>Bacilli</taxon>
        <taxon>Bacillales</taxon>
        <taxon>Paenibacillaceae</taxon>
        <taxon>Aneurinibacillus group</taxon>
        <taxon>Aneurinibacillus</taxon>
    </lineage>
</organism>
<sequence>MSGQALFSYTIREQRNLEEEREKVMAKANKKPGNKKPTNRGKYQISPDERNRFNMKVVTVDKCIVCKQQCERGLAYIKKMAEPGAVGFGVPCILTKGKAYK</sequence>
<name>U1XYX3_ANEAE</name>
<feature type="compositionally biased region" description="Basic residues" evidence="1">
    <location>
        <begin position="28"/>
        <end position="39"/>
    </location>
</feature>
<dbReference type="STRING" id="649747.HMPREF0083_05765"/>
<protein>
    <submittedName>
        <fullName evidence="2">Uncharacterized protein</fullName>
    </submittedName>
</protein>
<dbReference type="Proteomes" id="UP000016511">
    <property type="component" value="Unassembled WGS sequence"/>
</dbReference>
<gene>
    <name evidence="2" type="ORF">HMPREF0083_05765</name>
</gene>
<reference evidence="2 3" key="1">
    <citation type="submission" date="2013-08" db="EMBL/GenBank/DDBJ databases">
        <authorList>
            <person name="Weinstock G."/>
            <person name="Sodergren E."/>
            <person name="Wylie T."/>
            <person name="Fulton L."/>
            <person name="Fulton R."/>
            <person name="Fronick C."/>
            <person name="O'Laughlin M."/>
            <person name="Godfrey J."/>
            <person name="Miner T."/>
            <person name="Herter B."/>
            <person name="Appelbaum E."/>
            <person name="Cordes M."/>
            <person name="Lek S."/>
            <person name="Wollam A."/>
            <person name="Pepin K.H."/>
            <person name="Palsikar V.B."/>
            <person name="Mitreva M."/>
            <person name="Wilson R.K."/>
        </authorList>
    </citation>
    <scope>NUCLEOTIDE SEQUENCE [LARGE SCALE GENOMIC DNA]</scope>
    <source>
        <strain evidence="2 3">ATCC 12856</strain>
    </source>
</reference>
<dbReference type="PATRIC" id="fig|649747.3.peg.5172"/>
<feature type="region of interest" description="Disordered" evidence="1">
    <location>
        <begin position="18"/>
        <end position="47"/>
    </location>
</feature>
<proteinExistence type="predicted"/>
<dbReference type="eggNOG" id="ENOG5033CJR">
    <property type="taxonomic scope" value="Bacteria"/>
</dbReference>
<dbReference type="EMBL" id="AWSJ01000362">
    <property type="protein sequence ID" value="ERI05192.1"/>
    <property type="molecule type" value="Genomic_DNA"/>
</dbReference>
<evidence type="ECO:0000313" key="2">
    <source>
        <dbReference type="EMBL" id="ERI05192.1"/>
    </source>
</evidence>
<comment type="caution">
    <text evidence="2">The sequence shown here is derived from an EMBL/GenBank/DDBJ whole genome shotgun (WGS) entry which is preliminary data.</text>
</comment>
<evidence type="ECO:0000313" key="3">
    <source>
        <dbReference type="Proteomes" id="UP000016511"/>
    </source>
</evidence>
<dbReference type="AlphaFoldDB" id="U1XYX3"/>
<accession>U1XYX3</accession>
<evidence type="ECO:0000256" key="1">
    <source>
        <dbReference type="SAM" id="MobiDB-lite"/>
    </source>
</evidence>
<keyword evidence="3" id="KW-1185">Reference proteome</keyword>